<dbReference type="NCBIfam" id="TIGR00277">
    <property type="entry name" value="HDIG"/>
    <property type="match status" value="1"/>
</dbReference>
<dbReference type="EMBL" id="FUYN01000003">
    <property type="protein sequence ID" value="SKB50012.1"/>
    <property type="molecule type" value="Genomic_DNA"/>
</dbReference>
<evidence type="ECO:0000259" key="1">
    <source>
        <dbReference type="SMART" id="SM00471"/>
    </source>
</evidence>
<dbReference type="InterPro" id="IPR006674">
    <property type="entry name" value="HD_domain"/>
</dbReference>
<keyword evidence="3" id="KW-1185">Reference proteome</keyword>
<accession>A0A1T5BRJ3</accession>
<dbReference type="PANTHER" id="PTHR38659">
    <property type="entry name" value="METAL-DEPENDENT PHOSPHOHYDROLASE"/>
    <property type="match status" value="1"/>
</dbReference>
<dbReference type="Gene3D" id="1.10.3210.10">
    <property type="entry name" value="Hypothetical protein af1432"/>
    <property type="match status" value="1"/>
</dbReference>
<dbReference type="Pfam" id="PF01966">
    <property type="entry name" value="HD"/>
    <property type="match status" value="1"/>
</dbReference>
<dbReference type="SUPFAM" id="SSF109604">
    <property type="entry name" value="HD-domain/PDEase-like"/>
    <property type="match status" value="1"/>
</dbReference>
<dbReference type="InterPro" id="IPR006675">
    <property type="entry name" value="HDIG_dom"/>
</dbReference>
<gene>
    <name evidence="2" type="ORF">SAMN02745120_1831</name>
</gene>
<reference evidence="3" key="1">
    <citation type="submission" date="2017-02" db="EMBL/GenBank/DDBJ databases">
        <authorList>
            <person name="Varghese N."/>
            <person name="Submissions S."/>
        </authorList>
    </citation>
    <scope>NUCLEOTIDE SEQUENCE [LARGE SCALE GENOMIC DNA]</scope>
    <source>
        <strain evidence="3">ATCC 35199</strain>
    </source>
</reference>
<dbReference type="RefSeq" id="WP_079589652.1">
    <property type="nucleotide sequence ID" value="NZ_CP154629.1"/>
</dbReference>
<dbReference type="InterPro" id="IPR003607">
    <property type="entry name" value="HD/PDEase_dom"/>
</dbReference>
<sequence length="189" mass="21705">MSVIPTRTQAWELLNEYNQTEYLIKHALEVEGVMRYFANLLGEEDVDRWALIGLLHDLDYEKYPDEHCIKVQEILRERDVDESIIKSIVSHGYGLVADIKPEHQMEKVLFCIDELCGLIHAAAIMRPSKSVMDMEVKSVRKKFKSPSFAAGVSREVIQQGLDMLGWELDYAIEHTILGMREVAEEIGLK</sequence>
<name>A0A1T5BRJ3_9FIRM</name>
<proteinExistence type="predicted"/>
<evidence type="ECO:0000313" key="3">
    <source>
        <dbReference type="Proteomes" id="UP000243406"/>
    </source>
</evidence>
<dbReference type="PANTHER" id="PTHR38659:SF2">
    <property type="entry name" value="HDIG DOMAIN PROTEIN"/>
    <property type="match status" value="1"/>
</dbReference>
<dbReference type="CDD" id="cd00077">
    <property type="entry name" value="HDc"/>
    <property type="match status" value="1"/>
</dbReference>
<organism evidence="2 3">
    <name type="scientific">Acetoanaerobium noterae</name>
    <dbReference type="NCBI Taxonomy" id="745369"/>
    <lineage>
        <taxon>Bacteria</taxon>
        <taxon>Bacillati</taxon>
        <taxon>Bacillota</taxon>
        <taxon>Clostridia</taxon>
        <taxon>Peptostreptococcales</taxon>
        <taxon>Filifactoraceae</taxon>
        <taxon>Acetoanaerobium</taxon>
    </lineage>
</organism>
<feature type="domain" description="HD/PDEase" evidence="1">
    <location>
        <begin position="19"/>
        <end position="127"/>
    </location>
</feature>
<evidence type="ECO:0000313" key="2">
    <source>
        <dbReference type="EMBL" id="SKB50012.1"/>
    </source>
</evidence>
<protein>
    <submittedName>
        <fullName evidence="2">HDIG domain-containing protein</fullName>
    </submittedName>
</protein>
<dbReference type="OrthoDB" id="9801160at2"/>
<dbReference type="AlphaFoldDB" id="A0A1T5BRJ3"/>
<dbReference type="Proteomes" id="UP000243406">
    <property type="component" value="Unassembled WGS sequence"/>
</dbReference>
<dbReference type="SMART" id="SM00471">
    <property type="entry name" value="HDc"/>
    <property type="match status" value="1"/>
</dbReference>